<dbReference type="GO" id="GO:0019808">
    <property type="term" value="F:polyamine binding"/>
    <property type="evidence" value="ECO:0007669"/>
    <property type="project" value="InterPro"/>
</dbReference>
<dbReference type="eggNOG" id="COG0687">
    <property type="taxonomic scope" value="Bacteria"/>
</dbReference>
<dbReference type="Proteomes" id="UP000005307">
    <property type="component" value="Chromosome"/>
</dbReference>
<dbReference type="PANTHER" id="PTHR30222:SF12">
    <property type="entry name" value="NORSPERMIDINE SENSOR"/>
    <property type="match status" value="1"/>
</dbReference>
<comment type="similarity">
    <text evidence="5">Belongs to the bacterial solute-binding protein PotD/PotF family.</text>
</comment>
<keyword evidence="2 5" id="KW-0813">Transport</keyword>
<protein>
    <recommendedName>
        <fullName evidence="5">Putrescine-binding periplasmic protein</fullName>
    </recommendedName>
</protein>
<dbReference type="HOGENOM" id="CLU_026974_1_4_5"/>
<keyword evidence="3" id="KW-0732">Signal</keyword>
<comment type="subcellular location">
    <subcellularLocation>
        <location evidence="1 5">Periplasm</location>
    </subcellularLocation>
</comment>
<dbReference type="GO" id="GO:0015846">
    <property type="term" value="P:polyamine transport"/>
    <property type="evidence" value="ECO:0007669"/>
    <property type="project" value="InterPro"/>
</dbReference>
<name>M9R8E6_9RHOB</name>
<keyword evidence="7" id="KW-1185">Reference proteome</keyword>
<comment type="function">
    <text evidence="5">Required for the activity of the bacterial periplasmic transport system of putrescine.</text>
</comment>
<dbReference type="Pfam" id="PF13416">
    <property type="entry name" value="SBP_bac_8"/>
    <property type="match status" value="1"/>
</dbReference>
<sequence>MDTWCSVKRNSSPVGACLSVHIAYPAVAIHSRDHGRGNPLLKRQGKIMKNVTKLSGVIALALAASAVSADEVRVYNWSDYIDEELLQKFEDETGIDLIYDVFDSNEVLETKMLSGGSGYDVVVPSGTFLQRQITAGAFQKLDMDQLPNAVNLWDVIQDRTIQYDPDNAYSINYMWGTTGLGVNVGRVQELLGEDAPIDSLALVFDPANMEKLAECGVHFLDAPGEMIPAALQYLGEDPDSKDPDVIARTAEVFAGVRPYIQKFHSSEYINALANGDICVAFGWSGDILQARDRAAEADNGVEIAYNAPSEGALMWFDQMAIPVDAPNVEQAHIFLNFILDAQNAAAASNYVYYANGNSASTEFLIEDVIGDTAIYPDAATLENLYTTTPYDARVQRVVTRLWTTVKSGQ</sequence>
<dbReference type="SUPFAM" id="SSF53850">
    <property type="entry name" value="Periplasmic binding protein-like II"/>
    <property type="match status" value="1"/>
</dbReference>
<evidence type="ECO:0000256" key="1">
    <source>
        <dbReference type="ARBA" id="ARBA00004418"/>
    </source>
</evidence>
<accession>M9R8E6</accession>
<evidence type="ECO:0000256" key="3">
    <source>
        <dbReference type="ARBA" id="ARBA00022729"/>
    </source>
</evidence>
<reference evidence="6 7" key="1">
    <citation type="journal article" date="2013" name="PLoS ONE">
        <title>Poles Apart: Arctic and Antarctic Octadecabacter strains Share High Genome Plasticity and a New Type of Xanthorhodopsin.</title>
        <authorList>
            <person name="Vollmers J."/>
            <person name="Voget S."/>
            <person name="Dietrich S."/>
            <person name="Gollnow K."/>
            <person name="Smits M."/>
            <person name="Meyer K."/>
            <person name="Brinkhoff T."/>
            <person name="Simon M."/>
            <person name="Daniel R."/>
        </authorList>
    </citation>
    <scope>NUCLEOTIDE SEQUENCE [LARGE SCALE GENOMIC DNA]</scope>
    <source>
        <strain evidence="6 7">307</strain>
    </source>
</reference>
<gene>
    <name evidence="6" type="primary">potF</name>
    <name evidence="6" type="ORF">OAN307_c24560</name>
</gene>
<dbReference type="GO" id="GO:0042597">
    <property type="term" value="C:periplasmic space"/>
    <property type="evidence" value="ECO:0007669"/>
    <property type="project" value="UniProtKB-SubCell"/>
</dbReference>
<dbReference type="EMBL" id="CP003740">
    <property type="protein sequence ID" value="AGI68063.1"/>
    <property type="molecule type" value="Genomic_DNA"/>
</dbReference>
<keyword evidence="4 5" id="KW-0574">Periplasm</keyword>
<dbReference type="InterPro" id="IPR001188">
    <property type="entry name" value="Sperm_putr-bd"/>
</dbReference>
<dbReference type="PRINTS" id="PR00909">
    <property type="entry name" value="SPERMDNBNDNG"/>
</dbReference>
<dbReference type="Gene3D" id="3.40.190.10">
    <property type="entry name" value="Periplasmic binding protein-like II"/>
    <property type="match status" value="2"/>
</dbReference>
<evidence type="ECO:0000256" key="5">
    <source>
        <dbReference type="PIRNR" id="PIRNR019574"/>
    </source>
</evidence>
<dbReference type="STRING" id="391626.OAN307_c24560"/>
<dbReference type="KEGG" id="oat:OAN307_c24560"/>
<proteinExistence type="inferred from homology"/>
<dbReference type="CDD" id="cd13659">
    <property type="entry name" value="PBP2_PotF"/>
    <property type="match status" value="1"/>
</dbReference>
<dbReference type="PIRSF" id="PIRSF019574">
    <property type="entry name" value="Periplasmic_polyamine_BP"/>
    <property type="match status" value="1"/>
</dbReference>
<evidence type="ECO:0000313" key="6">
    <source>
        <dbReference type="EMBL" id="AGI68063.1"/>
    </source>
</evidence>
<dbReference type="InterPro" id="IPR006059">
    <property type="entry name" value="SBP"/>
</dbReference>
<dbReference type="PANTHER" id="PTHR30222">
    <property type="entry name" value="SPERMIDINE/PUTRESCINE-BINDING PERIPLASMIC PROTEIN"/>
    <property type="match status" value="1"/>
</dbReference>
<evidence type="ECO:0000256" key="2">
    <source>
        <dbReference type="ARBA" id="ARBA00022448"/>
    </source>
</evidence>
<organism evidence="6 7">
    <name type="scientific">Octadecabacter antarcticus 307</name>
    <dbReference type="NCBI Taxonomy" id="391626"/>
    <lineage>
        <taxon>Bacteria</taxon>
        <taxon>Pseudomonadati</taxon>
        <taxon>Pseudomonadota</taxon>
        <taxon>Alphaproteobacteria</taxon>
        <taxon>Rhodobacterales</taxon>
        <taxon>Roseobacteraceae</taxon>
        <taxon>Octadecabacter</taxon>
    </lineage>
</organism>
<evidence type="ECO:0000313" key="7">
    <source>
        <dbReference type="Proteomes" id="UP000005307"/>
    </source>
</evidence>
<evidence type="ECO:0000256" key="4">
    <source>
        <dbReference type="ARBA" id="ARBA00022764"/>
    </source>
</evidence>
<dbReference type="AlphaFoldDB" id="M9R8E6"/>